<dbReference type="AlphaFoldDB" id="T1K2L8"/>
<dbReference type="PANTHER" id="PTHR24223">
    <property type="entry name" value="ATP-BINDING CASSETTE SUB-FAMILY C"/>
    <property type="match status" value="1"/>
</dbReference>
<keyword evidence="7 8" id="KW-0472">Membrane</keyword>
<dbReference type="InterPro" id="IPR036640">
    <property type="entry name" value="ABC1_TM_sf"/>
</dbReference>
<sequence>MLDMTFATVSISINQCSKDLWSLADYLKSDFLLEKLKSKDKSLKLEALPSTKSSVKTSKDSVDKQKVNVVLLLFKTFGHYLLFGACLKLVQDILTFLTPELLKVLLNFIENQSSEPIWHGFFIAIVLFSPLQVIIALWLLYRELGYSSLFGAFVMLVMGPLDGIVVKYSEKFQEKIHFKDTLFKNVCAKRSQFLP</sequence>
<keyword evidence="5" id="KW-0067">ATP-binding</keyword>
<evidence type="ECO:0008006" key="11">
    <source>
        <dbReference type="Google" id="ProtNLM"/>
    </source>
</evidence>
<evidence type="ECO:0000256" key="2">
    <source>
        <dbReference type="ARBA" id="ARBA00022692"/>
    </source>
</evidence>
<dbReference type="PANTHER" id="PTHR24223:SF443">
    <property type="entry name" value="MULTIDRUG-RESISTANCE LIKE PROTEIN 1, ISOFORM I"/>
    <property type="match status" value="1"/>
</dbReference>
<keyword evidence="3" id="KW-0677">Repeat</keyword>
<dbReference type="GO" id="GO:0016020">
    <property type="term" value="C:membrane"/>
    <property type="evidence" value="ECO:0007669"/>
    <property type="project" value="InterPro"/>
</dbReference>
<evidence type="ECO:0000313" key="9">
    <source>
        <dbReference type="EnsemblMetazoa" id="tetur04g05510.1"/>
    </source>
</evidence>
<dbReference type="EMBL" id="CAEY01001365">
    <property type="status" value="NOT_ANNOTATED_CDS"/>
    <property type="molecule type" value="Genomic_DNA"/>
</dbReference>
<keyword evidence="4" id="KW-0547">Nucleotide-binding</keyword>
<evidence type="ECO:0000313" key="10">
    <source>
        <dbReference type="Proteomes" id="UP000015104"/>
    </source>
</evidence>
<proteinExistence type="predicted"/>
<dbReference type="InterPro" id="IPR050173">
    <property type="entry name" value="ABC_transporter_C-like"/>
</dbReference>
<accession>T1K2L8</accession>
<organism evidence="9 10">
    <name type="scientific">Tetranychus urticae</name>
    <name type="common">Two-spotted spider mite</name>
    <dbReference type="NCBI Taxonomy" id="32264"/>
    <lineage>
        <taxon>Eukaryota</taxon>
        <taxon>Metazoa</taxon>
        <taxon>Ecdysozoa</taxon>
        <taxon>Arthropoda</taxon>
        <taxon>Chelicerata</taxon>
        <taxon>Arachnida</taxon>
        <taxon>Acari</taxon>
        <taxon>Acariformes</taxon>
        <taxon>Trombidiformes</taxon>
        <taxon>Prostigmata</taxon>
        <taxon>Eleutherengona</taxon>
        <taxon>Raphignathae</taxon>
        <taxon>Tetranychoidea</taxon>
        <taxon>Tetranychidae</taxon>
        <taxon>Tetranychus</taxon>
    </lineage>
</organism>
<keyword evidence="6 8" id="KW-1133">Transmembrane helix</keyword>
<feature type="transmembrane region" description="Helical" evidence="8">
    <location>
        <begin position="77"/>
        <end position="97"/>
    </location>
</feature>
<reference evidence="9" key="2">
    <citation type="submission" date="2015-06" db="UniProtKB">
        <authorList>
            <consortium name="EnsemblMetazoa"/>
        </authorList>
    </citation>
    <scope>IDENTIFICATION</scope>
</reference>
<evidence type="ECO:0000256" key="8">
    <source>
        <dbReference type="SAM" id="Phobius"/>
    </source>
</evidence>
<comment type="subcellular location">
    <subcellularLocation>
        <location evidence="1">Endomembrane system</location>
        <topology evidence="1">Multi-pass membrane protein</topology>
    </subcellularLocation>
</comment>
<evidence type="ECO:0000256" key="4">
    <source>
        <dbReference type="ARBA" id="ARBA00022741"/>
    </source>
</evidence>
<dbReference type="GO" id="GO:0042626">
    <property type="term" value="F:ATPase-coupled transmembrane transporter activity"/>
    <property type="evidence" value="ECO:0007669"/>
    <property type="project" value="TreeGrafter"/>
</dbReference>
<dbReference type="HOGENOM" id="CLU_1398008_0_0_1"/>
<evidence type="ECO:0000256" key="7">
    <source>
        <dbReference type="ARBA" id="ARBA00023136"/>
    </source>
</evidence>
<name>T1K2L8_TETUR</name>
<protein>
    <recommendedName>
        <fullName evidence="11">ABC transmembrane type-1 domain-containing protein</fullName>
    </recommendedName>
</protein>
<dbReference type="GO" id="GO:0012505">
    <property type="term" value="C:endomembrane system"/>
    <property type="evidence" value="ECO:0007669"/>
    <property type="project" value="UniProtKB-SubCell"/>
</dbReference>
<evidence type="ECO:0000256" key="3">
    <source>
        <dbReference type="ARBA" id="ARBA00022737"/>
    </source>
</evidence>
<dbReference type="Gene3D" id="1.20.1560.10">
    <property type="entry name" value="ABC transporter type 1, transmembrane domain"/>
    <property type="match status" value="1"/>
</dbReference>
<keyword evidence="10" id="KW-1185">Reference proteome</keyword>
<evidence type="ECO:0000256" key="5">
    <source>
        <dbReference type="ARBA" id="ARBA00022840"/>
    </source>
</evidence>
<dbReference type="eggNOG" id="KOG0054">
    <property type="taxonomic scope" value="Eukaryota"/>
</dbReference>
<evidence type="ECO:0000256" key="1">
    <source>
        <dbReference type="ARBA" id="ARBA00004127"/>
    </source>
</evidence>
<feature type="transmembrane region" description="Helical" evidence="8">
    <location>
        <begin position="146"/>
        <end position="166"/>
    </location>
</feature>
<dbReference type="GO" id="GO:0005524">
    <property type="term" value="F:ATP binding"/>
    <property type="evidence" value="ECO:0007669"/>
    <property type="project" value="UniProtKB-KW"/>
</dbReference>
<dbReference type="Proteomes" id="UP000015104">
    <property type="component" value="Unassembled WGS sequence"/>
</dbReference>
<feature type="transmembrane region" description="Helical" evidence="8">
    <location>
        <begin position="117"/>
        <end position="140"/>
    </location>
</feature>
<reference evidence="10" key="1">
    <citation type="submission" date="2011-08" db="EMBL/GenBank/DDBJ databases">
        <authorList>
            <person name="Rombauts S."/>
        </authorList>
    </citation>
    <scope>NUCLEOTIDE SEQUENCE</scope>
    <source>
        <strain evidence="10">London</strain>
    </source>
</reference>
<keyword evidence="2 8" id="KW-0812">Transmembrane</keyword>
<evidence type="ECO:0000256" key="6">
    <source>
        <dbReference type="ARBA" id="ARBA00022989"/>
    </source>
</evidence>
<dbReference type="EnsemblMetazoa" id="tetur04g05510.1">
    <property type="protein sequence ID" value="tetur04g05510.1"/>
    <property type="gene ID" value="tetur04g05510"/>
</dbReference>